<protein>
    <recommendedName>
        <fullName evidence="4">Lipid A deacylase LpxR family protein</fullName>
    </recommendedName>
</protein>
<evidence type="ECO:0000313" key="2">
    <source>
        <dbReference type="EMBL" id="OQP53834.1"/>
    </source>
</evidence>
<proteinExistence type="predicted"/>
<comment type="caution">
    <text evidence="2">The sequence shown here is derived from an EMBL/GenBank/DDBJ whole genome shotgun (WGS) entry which is preliminary data.</text>
</comment>
<evidence type="ECO:0000256" key="1">
    <source>
        <dbReference type="SAM" id="SignalP"/>
    </source>
</evidence>
<organism evidence="2 3">
    <name type="scientific">Niastella koreensis</name>
    <dbReference type="NCBI Taxonomy" id="354356"/>
    <lineage>
        <taxon>Bacteria</taxon>
        <taxon>Pseudomonadati</taxon>
        <taxon>Bacteroidota</taxon>
        <taxon>Chitinophagia</taxon>
        <taxon>Chitinophagales</taxon>
        <taxon>Chitinophagaceae</taxon>
        <taxon>Niastella</taxon>
    </lineage>
</organism>
<name>A0ABX3P658_9BACT</name>
<dbReference type="Pfam" id="PF09982">
    <property type="entry name" value="LpxR"/>
    <property type="match status" value="1"/>
</dbReference>
<feature type="chain" id="PRO_5046679414" description="Lipid A deacylase LpxR family protein" evidence="1">
    <location>
        <begin position="23"/>
        <end position="341"/>
    </location>
</feature>
<dbReference type="InterPro" id="IPR037107">
    <property type="entry name" value="Put_OMP_sf"/>
</dbReference>
<keyword evidence="3" id="KW-1185">Reference proteome</keyword>
<evidence type="ECO:0008006" key="4">
    <source>
        <dbReference type="Google" id="ProtNLM"/>
    </source>
</evidence>
<dbReference type="EMBL" id="LWBO01000002">
    <property type="protein sequence ID" value="OQP53834.1"/>
    <property type="molecule type" value="Genomic_DNA"/>
</dbReference>
<evidence type="ECO:0000313" key="3">
    <source>
        <dbReference type="Proteomes" id="UP000192277"/>
    </source>
</evidence>
<sequence length="341" mass="38569">MKRGQFITLLWLSIYLTGTAYGQQQDTTYRHMFRAYEDNDLFNVVGGISDRGYTNGTRFDYFYINNKPPRFFLHHIMPKAGDSSVNTYGFSIMQVMITPKNILRRIPLRSDFPYSGSLFATHSLQSVNPVKKYSWQSELMLGVLGPPSLAQQTQESVHHLVGYFKPNGWDYQLKTDLLLNISVAGEKQLAHIHKALELIGGAQAFAGTALNGLAAWTTLRLGMMDPYFNGYLSRYSAPYERRNRQQIYFFFRPAVELTLSNAFIGGGIFNRKNRPIPPPDPNYDEADNADMVRERVVAKCDYGVVVSSGRIGISYTLTSMTPMVKGTGNQETSNISLYIAW</sequence>
<dbReference type="RefSeq" id="WP_014223381.1">
    <property type="nucleotide sequence ID" value="NZ_LWBO01000002.1"/>
</dbReference>
<feature type="signal peptide" evidence="1">
    <location>
        <begin position="1"/>
        <end position="22"/>
    </location>
</feature>
<dbReference type="InterPro" id="IPR018707">
    <property type="entry name" value="LpxR"/>
</dbReference>
<dbReference type="Proteomes" id="UP000192277">
    <property type="component" value="Unassembled WGS sequence"/>
</dbReference>
<keyword evidence="1" id="KW-0732">Signal</keyword>
<accession>A0ABX3P658</accession>
<dbReference type="Gene3D" id="2.40.128.140">
    <property type="entry name" value="Outer membrane protein"/>
    <property type="match status" value="1"/>
</dbReference>
<reference evidence="2 3" key="1">
    <citation type="submission" date="2016-04" db="EMBL/GenBank/DDBJ databases">
        <authorList>
            <person name="Chen L."/>
            <person name="Zhuang W."/>
            <person name="Wang G."/>
        </authorList>
    </citation>
    <scope>NUCLEOTIDE SEQUENCE [LARGE SCALE GENOMIC DNA]</scope>
    <source>
        <strain evidence="3">GR20</strain>
    </source>
</reference>
<gene>
    <name evidence="2" type="ORF">A4D02_19230</name>
</gene>